<keyword evidence="1" id="KW-0808">Transferase</keyword>
<gene>
    <name evidence="1" type="ORF">F4820DRAFT_210352</name>
</gene>
<reference evidence="1 2" key="1">
    <citation type="journal article" date="2022" name="New Phytol.">
        <title>Ecological generalism drives hyperdiversity of secondary metabolite gene clusters in xylarialean endophytes.</title>
        <authorList>
            <person name="Franco M.E.E."/>
            <person name="Wisecaver J.H."/>
            <person name="Arnold A.E."/>
            <person name="Ju Y.M."/>
            <person name="Slot J.C."/>
            <person name="Ahrendt S."/>
            <person name="Moore L.P."/>
            <person name="Eastman K.E."/>
            <person name="Scott K."/>
            <person name="Konkel Z."/>
            <person name="Mondo S.J."/>
            <person name="Kuo A."/>
            <person name="Hayes R.D."/>
            <person name="Haridas S."/>
            <person name="Andreopoulos B."/>
            <person name="Riley R."/>
            <person name="LaButti K."/>
            <person name="Pangilinan J."/>
            <person name="Lipzen A."/>
            <person name="Amirebrahimi M."/>
            <person name="Yan J."/>
            <person name="Adam C."/>
            <person name="Keymanesh K."/>
            <person name="Ng V."/>
            <person name="Louie K."/>
            <person name="Northen T."/>
            <person name="Drula E."/>
            <person name="Henrissat B."/>
            <person name="Hsieh H.M."/>
            <person name="Youens-Clark K."/>
            <person name="Lutzoni F."/>
            <person name="Miadlikowska J."/>
            <person name="Eastwood D.C."/>
            <person name="Hamelin R.C."/>
            <person name="Grigoriev I.V."/>
            <person name="U'Ren J.M."/>
        </authorList>
    </citation>
    <scope>NUCLEOTIDE SEQUENCE [LARGE SCALE GENOMIC DNA]</scope>
    <source>
        <strain evidence="1 2">CBS 119005</strain>
    </source>
</reference>
<keyword evidence="2" id="KW-1185">Reference proteome</keyword>
<dbReference type="EMBL" id="MU393448">
    <property type="protein sequence ID" value="KAI4867366.1"/>
    <property type="molecule type" value="Genomic_DNA"/>
</dbReference>
<name>A0ACB9Z6B9_9PEZI</name>
<proteinExistence type="predicted"/>
<evidence type="ECO:0000313" key="1">
    <source>
        <dbReference type="EMBL" id="KAI4867366.1"/>
    </source>
</evidence>
<keyword evidence="1" id="KW-0032">Aminotransferase</keyword>
<dbReference type="Proteomes" id="UP001497700">
    <property type="component" value="Unassembled WGS sequence"/>
</dbReference>
<sequence length="274" mass="30809">MDNFQIFTSIRYDPALLKVPDLGFTNTGWNQKSSPFYMLDFHRDRMLRAAIYWKWEAAITTVSGKEGLENLERFLQNITNGIGDGPHRVMITLTRDGSLGHQTSSLPETPLNNLLPDYLPSPSSGDSAQVEKGKAPTKDPVYEILLDSQKTVKSEFTHYKTTSRGMYNEARKRAQISPSDKREVLLVNDDGHIMEGTITTPYFWRGGKWVTPPVPEQFHASQGSGGNNGTTRRWALERNIVTEQAVFADSLVDGEDCWISNGLRGFICGRVKIH</sequence>
<organism evidence="1 2">
    <name type="scientific">Hypoxylon rubiginosum</name>
    <dbReference type="NCBI Taxonomy" id="110542"/>
    <lineage>
        <taxon>Eukaryota</taxon>
        <taxon>Fungi</taxon>
        <taxon>Dikarya</taxon>
        <taxon>Ascomycota</taxon>
        <taxon>Pezizomycotina</taxon>
        <taxon>Sordariomycetes</taxon>
        <taxon>Xylariomycetidae</taxon>
        <taxon>Xylariales</taxon>
        <taxon>Hypoxylaceae</taxon>
        <taxon>Hypoxylon</taxon>
    </lineage>
</organism>
<comment type="caution">
    <text evidence="1">The sequence shown here is derived from an EMBL/GenBank/DDBJ whole genome shotgun (WGS) entry which is preliminary data.</text>
</comment>
<protein>
    <submittedName>
        <fullName evidence="1">Aminotransferase</fullName>
    </submittedName>
</protein>
<accession>A0ACB9Z6B9</accession>
<evidence type="ECO:0000313" key="2">
    <source>
        <dbReference type="Proteomes" id="UP001497700"/>
    </source>
</evidence>